<dbReference type="AlphaFoldDB" id="A0AAV7Q6P8"/>
<organism evidence="2 3">
    <name type="scientific">Pleurodeles waltl</name>
    <name type="common">Iberian ribbed newt</name>
    <dbReference type="NCBI Taxonomy" id="8319"/>
    <lineage>
        <taxon>Eukaryota</taxon>
        <taxon>Metazoa</taxon>
        <taxon>Chordata</taxon>
        <taxon>Craniata</taxon>
        <taxon>Vertebrata</taxon>
        <taxon>Euteleostomi</taxon>
        <taxon>Amphibia</taxon>
        <taxon>Batrachia</taxon>
        <taxon>Caudata</taxon>
        <taxon>Salamandroidea</taxon>
        <taxon>Salamandridae</taxon>
        <taxon>Pleurodelinae</taxon>
        <taxon>Pleurodeles</taxon>
    </lineage>
</organism>
<accession>A0AAV7Q6P8</accession>
<gene>
    <name evidence="2" type="ORF">NDU88_002373</name>
</gene>
<feature type="region of interest" description="Disordered" evidence="1">
    <location>
        <begin position="1"/>
        <end position="290"/>
    </location>
</feature>
<reference evidence="2" key="1">
    <citation type="journal article" date="2022" name="bioRxiv">
        <title>Sequencing and chromosome-scale assembly of the giantPleurodeles waltlgenome.</title>
        <authorList>
            <person name="Brown T."/>
            <person name="Elewa A."/>
            <person name="Iarovenko S."/>
            <person name="Subramanian E."/>
            <person name="Araus A.J."/>
            <person name="Petzold A."/>
            <person name="Susuki M."/>
            <person name="Suzuki K.-i.T."/>
            <person name="Hayashi T."/>
            <person name="Toyoda A."/>
            <person name="Oliveira C."/>
            <person name="Osipova E."/>
            <person name="Leigh N.D."/>
            <person name="Simon A."/>
            <person name="Yun M.H."/>
        </authorList>
    </citation>
    <scope>NUCLEOTIDE SEQUENCE</scope>
    <source>
        <strain evidence="2">20211129_DDA</strain>
        <tissue evidence="2">Liver</tissue>
    </source>
</reference>
<protein>
    <submittedName>
        <fullName evidence="2">Uncharacterized protein</fullName>
    </submittedName>
</protein>
<evidence type="ECO:0000256" key="1">
    <source>
        <dbReference type="SAM" id="MobiDB-lite"/>
    </source>
</evidence>
<proteinExistence type="predicted"/>
<name>A0AAV7Q6P8_PLEWA</name>
<evidence type="ECO:0000313" key="3">
    <source>
        <dbReference type="Proteomes" id="UP001066276"/>
    </source>
</evidence>
<sequence>MKEGNSRHQATSIQLLATAPPRKRGTTTPPKKQTEKNNRGQGPGTNSPQKTKNHQHAGGRAHHQSHLPKPDTTCPRPDQQQQRHPREGPANRNHKPKATTQDIEQGGARAGPAARNPLQQKQPEQADEHWQSHRPHQEQEGKKPEAEATEEPRRGEEETSQQLKKNSGEDRILATKPQSQGPKQRHQPRMGNCCNSRLQSKTQPETGSNRNQAKEPHITQKGGQRTTRDRAVKSKQTKKETKDHPREDRAPPGELPPQEHQRQRLESETGKPKNMHLPNSTSRKSPTAPE</sequence>
<feature type="compositionally biased region" description="Low complexity" evidence="1">
    <location>
        <begin position="106"/>
        <end position="115"/>
    </location>
</feature>
<dbReference type="Proteomes" id="UP001066276">
    <property type="component" value="Chromosome 6"/>
</dbReference>
<feature type="compositionally biased region" description="Basic and acidic residues" evidence="1">
    <location>
        <begin position="226"/>
        <end position="271"/>
    </location>
</feature>
<keyword evidence="3" id="KW-1185">Reference proteome</keyword>
<comment type="caution">
    <text evidence="2">The sequence shown here is derived from an EMBL/GenBank/DDBJ whole genome shotgun (WGS) entry which is preliminary data.</text>
</comment>
<dbReference type="EMBL" id="JANPWB010000010">
    <property type="protein sequence ID" value="KAJ1135944.1"/>
    <property type="molecule type" value="Genomic_DNA"/>
</dbReference>
<feature type="compositionally biased region" description="Basic and acidic residues" evidence="1">
    <location>
        <begin position="124"/>
        <end position="157"/>
    </location>
</feature>
<feature type="compositionally biased region" description="Basic residues" evidence="1">
    <location>
        <begin position="51"/>
        <end position="66"/>
    </location>
</feature>
<evidence type="ECO:0000313" key="2">
    <source>
        <dbReference type="EMBL" id="KAJ1135944.1"/>
    </source>
</evidence>
<feature type="compositionally biased region" description="Polar residues" evidence="1">
    <location>
        <begin position="193"/>
        <end position="211"/>
    </location>
</feature>
<feature type="compositionally biased region" description="Polar residues" evidence="1">
    <location>
        <begin position="277"/>
        <end position="290"/>
    </location>
</feature>